<feature type="region of interest" description="Disordered" evidence="1">
    <location>
        <begin position="95"/>
        <end position="118"/>
    </location>
</feature>
<dbReference type="AlphaFoldDB" id="A0A0G3H4X4"/>
<feature type="domain" description="VOC" evidence="2">
    <location>
        <begin position="1"/>
        <end position="113"/>
    </location>
</feature>
<reference evidence="4" key="2">
    <citation type="submission" date="2015-05" db="EMBL/GenBank/DDBJ databases">
        <title>Complete genome sequence of Corynebacterium testudinoris DSM 44614, recovered from necrotic lesions in the mouth of a tortoise.</title>
        <authorList>
            <person name="Ruckert C."/>
            <person name="Albersmeier A."/>
            <person name="Winkler A."/>
            <person name="Tauch A."/>
        </authorList>
    </citation>
    <scope>NUCLEOTIDE SEQUENCE [LARGE SCALE GENOMIC DNA]</scope>
    <source>
        <strain evidence="4">DSM 44614</strain>
    </source>
</reference>
<feature type="compositionally biased region" description="Basic and acidic residues" evidence="1">
    <location>
        <begin position="95"/>
        <end position="105"/>
    </location>
</feature>
<dbReference type="OrthoDB" id="3268799at2"/>
<dbReference type="EMBL" id="CP011545">
    <property type="protein sequence ID" value="AKK08466.1"/>
    <property type="molecule type" value="Genomic_DNA"/>
</dbReference>
<keyword evidence="4" id="KW-1185">Reference proteome</keyword>
<dbReference type="RefSeq" id="WP_047252821.1">
    <property type="nucleotide sequence ID" value="NZ_CP011545.1"/>
</dbReference>
<dbReference type="Proteomes" id="UP000035540">
    <property type="component" value="Chromosome"/>
</dbReference>
<dbReference type="Gene3D" id="3.10.180.10">
    <property type="entry name" value="2,3-Dihydroxybiphenyl 1,2-Dioxygenase, domain 1"/>
    <property type="match status" value="1"/>
</dbReference>
<evidence type="ECO:0000259" key="2">
    <source>
        <dbReference type="PROSITE" id="PS51819"/>
    </source>
</evidence>
<protein>
    <submittedName>
        <fullName evidence="3">Glyoxalase-like domain</fullName>
    </submittedName>
</protein>
<evidence type="ECO:0000256" key="1">
    <source>
        <dbReference type="SAM" id="MobiDB-lite"/>
    </source>
</evidence>
<dbReference type="PROSITE" id="PS51819">
    <property type="entry name" value="VOC"/>
    <property type="match status" value="1"/>
</dbReference>
<evidence type="ECO:0000313" key="4">
    <source>
        <dbReference type="Proteomes" id="UP000035540"/>
    </source>
</evidence>
<gene>
    <name evidence="3" type="ORF">CTEST_05095</name>
</gene>
<dbReference type="InterPro" id="IPR037523">
    <property type="entry name" value="VOC_core"/>
</dbReference>
<dbReference type="KEGG" id="cted:CTEST_05095"/>
<proteinExistence type="predicted"/>
<name>A0A0G3H4X4_9CORY</name>
<accession>A0A0G3H4X4</accession>
<reference evidence="3 4" key="1">
    <citation type="journal article" date="2015" name="Genome Announc.">
        <title>Complete Genome Sequence of the Type Strain Corynebacterium testudinoris DSM 44614, Recovered from Necrotic Lesions in the Mouth of a Tortoise.</title>
        <authorList>
            <person name="Ruckert C."/>
            <person name="Kriete M."/>
            <person name="Jaenicke S."/>
            <person name="Winkler A."/>
            <person name="Tauch A."/>
        </authorList>
    </citation>
    <scope>NUCLEOTIDE SEQUENCE [LARGE SCALE GENOMIC DNA]</scope>
    <source>
        <strain evidence="3 4">DSM 44614</strain>
    </source>
</reference>
<evidence type="ECO:0000313" key="3">
    <source>
        <dbReference type="EMBL" id="AKK08466.1"/>
    </source>
</evidence>
<dbReference type="InterPro" id="IPR029068">
    <property type="entry name" value="Glyas_Bleomycin-R_OHBP_Dase"/>
</dbReference>
<dbReference type="InterPro" id="IPR004360">
    <property type="entry name" value="Glyas_Fos-R_dOase_dom"/>
</dbReference>
<dbReference type="Pfam" id="PF00903">
    <property type="entry name" value="Glyoxalase"/>
    <property type="match status" value="1"/>
</dbReference>
<organism evidence="3 4">
    <name type="scientific">Corynebacterium testudinoris</name>
    <dbReference type="NCBI Taxonomy" id="136857"/>
    <lineage>
        <taxon>Bacteria</taxon>
        <taxon>Bacillati</taxon>
        <taxon>Actinomycetota</taxon>
        <taxon>Actinomycetes</taxon>
        <taxon>Mycobacteriales</taxon>
        <taxon>Corynebacteriaceae</taxon>
        <taxon>Corynebacterium</taxon>
    </lineage>
</organism>
<sequence length="118" mass="12813">MRLLPVIYVGNTDASIRFYSALGLDLGFHAEAGDWVELQASGGTLALHSVSSADSGHKSRSIDLCFEADQPLEDTMRRLNDAGFSGGEIVDEDFGRSLRIDDPDGRSIQINESPDIRS</sequence>
<dbReference type="SUPFAM" id="SSF54593">
    <property type="entry name" value="Glyoxalase/Bleomycin resistance protein/Dihydroxybiphenyl dioxygenase"/>
    <property type="match status" value="1"/>
</dbReference>